<evidence type="ECO:0000256" key="11">
    <source>
        <dbReference type="ARBA" id="ARBA00022771"/>
    </source>
</evidence>
<dbReference type="InterPro" id="IPR025654">
    <property type="entry name" value="PEX2/10"/>
</dbReference>
<dbReference type="EMBL" id="ML735262">
    <property type="protein sequence ID" value="KAE8389718.1"/>
    <property type="molecule type" value="Genomic_DNA"/>
</dbReference>
<evidence type="ECO:0000256" key="4">
    <source>
        <dbReference type="ARBA" id="ARBA00008704"/>
    </source>
</evidence>
<dbReference type="GO" id="GO:0061630">
    <property type="term" value="F:ubiquitin protein ligase activity"/>
    <property type="evidence" value="ECO:0007669"/>
    <property type="project" value="UniProtKB-EC"/>
</dbReference>
<keyword evidence="15" id="KW-1133">Transmembrane helix</keyword>
<keyword evidence="10" id="KW-0479">Metal-binding</keyword>
<evidence type="ECO:0000256" key="14">
    <source>
        <dbReference type="ARBA" id="ARBA00022927"/>
    </source>
</evidence>
<comment type="catalytic activity">
    <reaction evidence="1">
        <text>S-ubiquitinyl-[E2 ubiquitin-conjugating enzyme]-L-cysteine + [acceptor protein]-L-lysine = [E2 ubiquitin-conjugating enzyme]-L-cysteine + N(6)-ubiquitinyl-[acceptor protein]-L-lysine.</text>
        <dbReference type="EC" id="2.3.2.27"/>
    </reaction>
</comment>
<dbReference type="GO" id="GO:0005778">
    <property type="term" value="C:peroxisomal membrane"/>
    <property type="evidence" value="ECO:0007669"/>
    <property type="project" value="UniProtKB-SubCell"/>
</dbReference>
<evidence type="ECO:0000256" key="19">
    <source>
        <dbReference type="PROSITE-ProRule" id="PRU00175"/>
    </source>
</evidence>
<evidence type="ECO:0000256" key="8">
    <source>
        <dbReference type="ARBA" id="ARBA00022679"/>
    </source>
</evidence>
<comment type="pathway">
    <text evidence="3">Protein modification; protein ubiquitination.</text>
</comment>
<evidence type="ECO:0000256" key="2">
    <source>
        <dbReference type="ARBA" id="ARBA00004585"/>
    </source>
</evidence>
<evidence type="ECO:0000256" key="5">
    <source>
        <dbReference type="ARBA" id="ARBA00012483"/>
    </source>
</evidence>
<dbReference type="InterPro" id="IPR013083">
    <property type="entry name" value="Znf_RING/FYVE/PHD"/>
</dbReference>
<evidence type="ECO:0000256" key="1">
    <source>
        <dbReference type="ARBA" id="ARBA00000900"/>
    </source>
</evidence>
<name>A0A5N7C749_PETAA</name>
<evidence type="ECO:0000256" key="16">
    <source>
        <dbReference type="ARBA" id="ARBA00023136"/>
    </source>
</evidence>
<dbReference type="Gene3D" id="3.30.40.10">
    <property type="entry name" value="Zinc/RING finger domain, C3HC4 (zinc finger)"/>
    <property type="match status" value="1"/>
</dbReference>
<comment type="similarity">
    <text evidence="4">Belongs to the pex2/pex10/pex12 family.</text>
</comment>
<dbReference type="InterPro" id="IPR017907">
    <property type="entry name" value="Znf_RING_CS"/>
</dbReference>
<evidence type="ECO:0000256" key="18">
    <source>
        <dbReference type="ARBA" id="ARBA00041230"/>
    </source>
</evidence>
<dbReference type="Pfam" id="PF04757">
    <property type="entry name" value="Pex2_Pex12"/>
    <property type="match status" value="1"/>
</dbReference>
<evidence type="ECO:0000259" key="20">
    <source>
        <dbReference type="PROSITE" id="PS50089"/>
    </source>
</evidence>
<evidence type="ECO:0000256" key="7">
    <source>
        <dbReference type="ARBA" id="ARBA00022593"/>
    </source>
</evidence>
<evidence type="ECO:0000256" key="13">
    <source>
        <dbReference type="ARBA" id="ARBA00022833"/>
    </source>
</evidence>
<keyword evidence="11 19" id="KW-0863">Zinc-finger</keyword>
<protein>
    <recommendedName>
        <fullName evidence="5">RING-type E3 ubiquitin transferase</fullName>
        <ecNumber evidence="5">2.3.2.27</ecNumber>
    </recommendedName>
    <alternativeName>
        <fullName evidence="18">Peroxin-10</fullName>
    </alternativeName>
</protein>
<dbReference type="PROSITE" id="PS50089">
    <property type="entry name" value="ZF_RING_2"/>
    <property type="match status" value="1"/>
</dbReference>
<dbReference type="PANTHER" id="PTHR23350">
    <property type="entry name" value="PEROXISOME ASSEMBLY PROTEIN 10"/>
    <property type="match status" value="1"/>
</dbReference>
<dbReference type="GO" id="GO:0016567">
    <property type="term" value="P:protein ubiquitination"/>
    <property type="evidence" value="ECO:0007669"/>
    <property type="project" value="UniProtKB-ARBA"/>
</dbReference>
<dbReference type="InterPro" id="IPR001841">
    <property type="entry name" value="Znf_RING"/>
</dbReference>
<accession>A0A5N7C749</accession>
<keyword evidence="17" id="KW-0576">Peroxisome</keyword>
<dbReference type="Proteomes" id="UP000326877">
    <property type="component" value="Unassembled WGS sequence"/>
</dbReference>
<keyword evidence="9" id="KW-0812">Transmembrane</keyword>
<evidence type="ECO:0000256" key="12">
    <source>
        <dbReference type="ARBA" id="ARBA00022786"/>
    </source>
</evidence>
<comment type="subcellular location">
    <subcellularLocation>
        <location evidence="2">Peroxisome membrane</location>
        <topology evidence="2">Multi-pass membrane protein</topology>
    </subcellularLocation>
</comment>
<proteinExistence type="inferred from homology"/>
<keyword evidence="7" id="KW-0962">Peroxisome biogenesis</keyword>
<evidence type="ECO:0000256" key="9">
    <source>
        <dbReference type="ARBA" id="ARBA00022692"/>
    </source>
</evidence>
<evidence type="ECO:0000256" key="3">
    <source>
        <dbReference type="ARBA" id="ARBA00004906"/>
    </source>
</evidence>
<dbReference type="EC" id="2.3.2.27" evidence="5"/>
<dbReference type="PROSITE" id="PS00518">
    <property type="entry name" value="ZF_RING_1"/>
    <property type="match status" value="1"/>
</dbReference>
<dbReference type="SUPFAM" id="SSF57850">
    <property type="entry name" value="RING/U-box"/>
    <property type="match status" value="1"/>
</dbReference>
<dbReference type="InterPro" id="IPR006845">
    <property type="entry name" value="Pex_N"/>
</dbReference>
<keyword evidence="16" id="KW-0472">Membrane</keyword>
<dbReference type="GO" id="GO:0008270">
    <property type="term" value="F:zinc ion binding"/>
    <property type="evidence" value="ECO:0007669"/>
    <property type="project" value="UniProtKB-KW"/>
</dbReference>
<reference evidence="21" key="1">
    <citation type="submission" date="2019-04" db="EMBL/GenBank/DDBJ databases">
        <title>Friends and foes A comparative genomics studyof 23 Aspergillus species from section Flavi.</title>
        <authorList>
            <consortium name="DOE Joint Genome Institute"/>
            <person name="Kjaerbolling I."/>
            <person name="Vesth T."/>
            <person name="Frisvad J.C."/>
            <person name="Nybo J.L."/>
            <person name="Theobald S."/>
            <person name="Kildgaard S."/>
            <person name="Isbrandt T."/>
            <person name="Kuo A."/>
            <person name="Sato A."/>
            <person name="Lyhne E.K."/>
            <person name="Kogle M.E."/>
            <person name="Wiebenga A."/>
            <person name="Kun R.S."/>
            <person name="Lubbers R.J."/>
            <person name="Makela M.R."/>
            <person name="Barry K."/>
            <person name="Chovatia M."/>
            <person name="Clum A."/>
            <person name="Daum C."/>
            <person name="Haridas S."/>
            <person name="He G."/>
            <person name="LaButti K."/>
            <person name="Lipzen A."/>
            <person name="Mondo S."/>
            <person name="Riley R."/>
            <person name="Salamov A."/>
            <person name="Simmons B.A."/>
            <person name="Magnuson J.K."/>
            <person name="Henrissat B."/>
            <person name="Mortensen U.H."/>
            <person name="Larsen T.O."/>
            <person name="Devries R.P."/>
            <person name="Grigoriev I.V."/>
            <person name="Machida M."/>
            <person name="Baker S.E."/>
            <person name="Andersen M.R."/>
        </authorList>
    </citation>
    <scope>NUCLEOTIDE SEQUENCE [LARGE SCALE GENOMIC DNA]</scope>
    <source>
        <strain evidence="21">IBT 14317</strain>
    </source>
</reference>
<evidence type="ECO:0000256" key="10">
    <source>
        <dbReference type="ARBA" id="ARBA00022723"/>
    </source>
</evidence>
<dbReference type="CDD" id="cd16527">
    <property type="entry name" value="RING-HC_PEX10"/>
    <property type="match status" value="1"/>
</dbReference>
<dbReference type="OrthoDB" id="6270329at2759"/>
<gene>
    <name evidence="21" type="ORF">BDV23DRAFT_156752</name>
</gene>
<evidence type="ECO:0000256" key="6">
    <source>
        <dbReference type="ARBA" id="ARBA00022448"/>
    </source>
</evidence>
<dbReference type="PANTHER" id="PTHR23350:SF0">
    <property type="entry name" value="PEROXISOME BIOGENESIS FACTOR 10"/>
    <property type="match status" value="1"/>
</dbReference>
<keyword evidence="8" id="KW-0808">Transferase</keyword>
<dbReference type="GO" id="GO:0016562">
    <property type="term" value="P:protein import into peroxisome matrix, receptor recycling"/>
    <property type="evidence" value="ECO:0007669"/>
    <property type="project" value="UniProtKB-ARBA"/>
</dbReference>
<keyword evidence="12" id="KW-0833">Ubl conjugation pathway</keyword>
<dbReference type="AlphaFoldDB" id="A0A5N7C749"/>
<dbReference type="Pfam" id="PF13639">
    <property type="entry name" value="zf-RING_2"/>
    <property type="match status" value="1"/>
</dbReference>
<evidence type="ECO:0000313" key="21">
    <source>
        <dbReference type="EMBL" id="KAE8389718.1"/>
    </source>
</evidence>
<keyword evidence="14" id="KW-0653">Protein transport</keyword>
<sequence>MADEDFSFSPATPASAPSPSAHFYPFATSPDIIRSHEKDIFLTSNLVQQAQSIIRSLRGARFAHTYSNTIKNLTEILYFSLTTLIGNRTLGEEYCDLVQLEDDTLQLPSFIRRAGYIVSSIIVPWILQRILPAFRQRLRAKLERSIARQQLKAQQAKEGANPTRNNASNPPSFFTKLRIQKYILEHLDSITSLSPIYALSIATFYFTGAYYHLSKRFWGLRYVFTKKLEENEQRVGYEVLGVLLVLQIAVQSVLHVKKVGLSLQQEDDLETEATHSRRQDDALIHSIENPSKLPLLPASDARYDLSEDSSAIPWIPSGQQGRCTLCLEPFKDPSVTTCGHVFCWTCVRDWVREKPECPLCRQDVLLSKVLPLRG</sequence>
<evidence type="ECO:0000256" key="17">
    <source>
        <dbReference type="ARBA" id="ARBA00023140"/>
    </source>
</evidence>
<keyword evidence="6" id="KW-0813">Transport</keyword>
<dbReference type="SMART" id="SM00184">
    <property type="entry name" value="RING"/>
    <property type="match status" value="1"/>
</dbReference>
<evidence type="ECO:0000256" key="15">
    <source>
        <dbReference type="ARBA" id="ARBA00022989"/>
    </source>
</evidence>
<dbReference type="FunFam" id="3.30.40.10:FF:000395">
    <property type="entry name" value="Putative Peroxisome biosynthesis protein (Peroxin-10)"/>
    <property type="match status" value="1"/>
</dbReference>
<organism evidence="21">
    <name type="scientific">Petromyces alliaceus</name>
    <name type="common">Aspergillus alliaceus</name>
    <dbReference type="NCBI Taxonomy" id="209559"/>
    <lineage>
        <taxon>Eukaryota</taxon>
        <taxon>Fungi</taxon>
        <taxon>Dikarya</taxon>
        <taxon>Ascomycota</taxon>
        <taxon>Pezizomycotina</taxon>
        <taxon>Eurotiomycetes</taxon>
        <taxon>Eurotiomycetidae</taxon>
        <taxon>Eurotiales</taxon>
        <taxon>Aspergillaceae</taxon>
        <taxon>Aspergillus</taxon>
        <taxon>Aspergillus subgen. Circumdati</taxon>
    </lineage>
</organism>
<feature type="domain" description="RING-type" evidence="20">
    <location>
        <begin position="323"/>
        <end position="361"/>
    </location>
</feature>
<keyword evidence="13" id="KW-0862">Zinc</keyword>